<dbReference type="RefSeq" id="WP_149170993.1">
    <property type="nucleotide sequence ID" value="NZ_VTOY01000002.1"/>
</dbReference>
<gene>
    <name evidence="2" type="ORF">FZ040_05015</name>
</gene>
<dbReference type="EMBL" id="VTOY01000002">
    <property type="protein sequence ID" value="TYZ24081.1"/>
    <property type="molecule type" value="Genomic_DNA"/>
</dbReference>
<keyword evidence="1" id="KW-0732">Signal</keyword>
<dbReference type="OrthoDB" id="1629906at2"/>
<feature type="chain" id="PRO_5023043348" evidence="1">
    <location>
        <begin position="28"/>
        <end position="513"/>
    </location>
</feature>
<protein>
    <submittedName>
        <fullName evidence="2">LPS-assembly protein LptD</fullName>
    </submittedName>
</protein>
<dbReference type="PANTHER" id="PTHR30189">
    <property type="entry name" value="LPS-ASSEMBLY PROTEIN"/>
    <property type="match status" value="1"/>
</dbReference>
<dbReference type="GO" id="GO:0009279">
    <property type="term" value="C:cell outer membrane"/>
    <property type="evidence" value="ECO:0007669"/>
    <property type="project" value="TreeGrafter"/>
</dbReference>
<dbReference type="GO" id="GO:1990351">
    <property type="term" value="C:transporter complex"/>
    <property type="evidence" value="ECO:0007669"/>
    <property type="project" value="TreeGrafter"/>
</dbReference>
<keyword evidence="3" id="KW-1185">Reference proteome</keyword>
<dbReference type="Proteomes" id="UP000323646">
    <property type="component" value="Unassembled WGS sequence"/>
</dbReference>
<reference evidence="2 3" key="1">
    <citation type="submission" date="2019-08" db="EMBL/GenBank/DDBJ databases">
        <title>Selenomonas sp. mPRGC5 and Selenomonas sp. mPRGC8 isolated from ruminal fluid of dairy goat (Capra hircus).</title>
        <authorList>
            <person name="Poothong S."/>
            <person name="Nuengjamnong C."/>
            <person name="Tanasupawat S."/>
        </authorList>
    </citation>
    <scope>NUCLEOTIDE SEQUENCE [LARGE SCALE GENOMIC DNA]</scope>
    <source>
        <strain evidence="3">mPRGC5</strain>
    </source>
</reference>
<organism evidence="2 3">
    <name type="scientific">Selenomonas ruminis</name>
    <dbReference type="NCBI Taxonomy" id="2593411"/>
    <lineage>
        <taxon>Bacteria</taxon>
        <taxon>Bacillati</taxon>
        <taxon>Bacillota</taxon>
        <taxon>Negativicutes</taxon>
        <taxon>Selenomonadales</taxon>
        <taxon>Selenomonadaceae</taxon>
        <taxon>Selenomonas</taxon>
    </lineage>
</organism>
<dbReference type="PANTHER" id="PTHR30189:SF1">
    <property type="entry name" value="LPS-ASSEMBLY PROTEIN LPTD"/>
    <property type="match status" value="1"/>
</dbReference>
<dbReference type="InterPro" id="IPR050218">
    <property type="entry name" value="LptD"/>
</dbReference>
<evidence type="ECO:0000313" key="3">
    <source>
        <dbReference type="Proteomes" id="UP000323646"/>
    </source>
</evidence>
<sequence length="513" mass="59270">MNKEKKILAGLMAAAVVLPAASGTVSAKDYHADSDTGIQVLDYIENEHRQARKNRLTDEQKKLLADAKAMEKHLRHPLDKTQPSPVAFEGDDLTYDERDGSFIAKGKVDILQLDAHRFQGENVTGNVKTQDIEIPEKAHVLQMTPGQMRITLDGYKAHYNYGKKTGSMVDVKGRADAHYITAKRFEFYPDHMVAYDATETECSAKKPDYHFAAKKITIYPQKKMMMDKVKLYLKGTPIFSRKHYEKDITPGASGKENFLPRIGYNNDDKLYLKWDLEFPLQKNLSANANVLVTTADGWRSNYDLTFNNGYLRTGVKYGYFEDDDDKWLKKEPSYFLNYSDHLAGTHFTYNVGGEYGRWYESGIHSNHGEYGAGLGYDPIKFHRYTLYLNTGYTITHESYDDSKVSGMKGSAVLTKDFNDRWAAYAGYHYDKKNAQNSLFNYDTDDFSKKLQSGFSYRIDDRNRLAVGTKYDLDHSKWKNVDYYWFHSLHCSDIILRYKSMTNRWSVRWQFNPW</sequence>
<name>A0A5D6W6J7_9FIRM</name>
<proteinExistence type="predicted"/>
<evidence type="ECO:0000256" key="1">
    <source>
        <dbReference type="SAM" id="SignalP"/>
    </source>
</evidence>
<evidence type="ECO:0000313" key="2">
    <source>
        <dbReference type="EMBL" id="TYZ24081.1"/>
    </source>
</evidence>
<comment type="caution">
    <text evidence="2">The sequence shown here is derived from an EMBL/GenBank/DDBJ whole genome shotgun (WGS) entry which is preliminary data.</text>
</comment>
<dbReference type="AlphaFoldDB" id="A0A5D6W6J7"/>
<accession>A0A5D6W6J7</accession>
<feature type="signal peptide" evidence="1">
    <location>
        <begin position="1"/>
        <end position="27"/>
    </location>
</feature>